<dbReference type="Pfam" id="PF13529">
    <property type="entry name" value="Peptidase_C39_2"/>
    <property type="match status" value="1"/>
</dbReference>
<protein>
    <submittedName>
        <fullName evidence="2">Peptidase C39</fullName>
    </submittedName>
</protein>
<organism evidence="2">
    <name type="scientific">Hydrogenobacter sp</name>
    <dbReference type="NCBI Taxonomy" id="2152829"/>
    <lineage>
        <taxon>Bacteria</taxon>
        <taxon>Pseudomonadati</taxon>
        <taxon>Aquificota</taxon>
        <taxon>Aquificia</taxon>
        <taxon>Aquificales</taxon>
        <taxon>Aquificaceae</taxon>
        <taxon>Hydrogenobacter</taxon>
    </lineage>
</organism>
<dbReference type="AlphaFoldDB" id="A0A7C2VH33"/>
<evidence type="ECO:0000259" key="1">
    <source>
        <dbReference type="PROSITE" id="PS50990"/>
    </source>
</evidence>
<dbReference type="GO" id="GO:0016020">
    <property type="term" value="C:membrane"/>
    <property type="evidence" value="ECO:0007669"/>
    <property type="project" value="InterPro"/>
</dbReference>
<feature type="domain" description="Peptidase C39" evidence="1">
    <location>
        <begin position="24"/>
        <end position="153"/>
    </location>
</feature>
<dbReference type="InterPro" id="IPR005074">
    <property type="entry name" value="Peptidase_C39"/>
</dbReference>
<gene>
    <name evidence="2" type="ORF">ENO47_03685</name>
</gene>
<dbReference type="EMBL" id="DSFP01000033">
    <property type="protein sequence ID" value="HEW45756.1"/>
    <property type="molecule type" value="Genomic_DNA"/>
</dbReference>
<accession>A0A7C2VH33</accession>
<comment type="caution">
    <text evidence="2">The sequence shown here is derived from an EMBL/GenBank/DDBJ whole genome shotgun (WGS) entry which is preliminary data.</text>
</comment>
<dbReference type="InterPro" id="IPR039564">
    <property type="entry name" value="Peptidase_C39-like"/>
</dbReference>
<dbReference type="GO" id="GO:0005524">
    <property type="term" value="F:ATP binding"/>
    <property type="evidence" value="ECO:0007669"/>
    <property type="project" value="InterPro"/>
</dbReference>
<dbReference type="PROSITE" id="PS50990">
    <property type="entry name" value="PEPTIDASE_C39"/>
    <property type="match status" value="1"/>
</dbReference>
<reference evidence="2" key="1">
    <citation type="journal article" date="2020" name="mSystems">
        <title>Genome- and Community-Level Interaction Insights into Carbon Utilization and Element Cycling Functions of Hydrothermarchaeota in Hydrothermal Sediment.</title>
        <authorList>
            <person name="Zhou Z."/>
            <person name="Liu Y."/>
            <person name="Xu W."/>
            <person name="Pan J."/>
            <person name="Luo Z.H."/>
            <person name="Li M."/>
        </authorList>
    </citation>
    <scope>NUCLEOTIDE SEQUENCE [LARGE SCALE GENOMIC DNA]</scope>
    <source>
        <strain evidence="2">SpSt-132</strain>
    </source>
</reference>
<evidence type="ECO:0000313" key="2">
    <source>
        <dbReference type="EMBL" id="HEW45756.1"/>
    </source>
</evidence>
<dbReference type="Gene3D" id="3.90.70.10">
    <property type="entry name" value="Cysteine proteinases"/>
    <property type="match status" value="1"/>
</dbReference>
<dbReference type="GO" id="GO:0006508">
    <property type="term" value="P:proteolysis"/>
    <property type="evidence" value="ECO:0007669"/>
    <property type="project" value="InterPro"/>
</dbReference>
<name>A0A7C2VH33_9AQUI</name>
<proteinExistence type="predicted"/>
<dbReference type="GO" id="GO:0008233">
    <property type="term" value="F:peptidase activity"/>
    <property type="evidence" value="ECO:0007669"/>
    <property type="project" value="InterPro"/>
</dbReference>
<sequence length="162" mass="18188">MFLLLLLFPFFIYSKSLDVPFVKQKDQFCGPASLSSVLGFYGISLSQEAIADKVYNPKLKGALITDLENYVKSLGLKAETKQGTLEDLKTLIDKGMPPIILVDLGRFFVSIPHYMVVVGYEGNNFFVHTGYDKSKSMEAKDLDKLWSKMGRVMLIVYPPHAP</sequence>